<dbReference type="InterPro" id="IPR038042">
    <property type="entry name" value="Gp37-like"/>
</dbReference>
<evidence type="ECO:0000313" key="1">
    <source>
        <dbReference type="EMBL" id="UOO89593.1"/>
    </source>
</evidence>
<sequence length="154" mass="16797">MALQMHDNMLAVYPELLNQVRSIPGVMLVKEASDLAVFMNEAKEKRKTAPAHGAVYVVYGGHTQDGSAGQGKLQKNTLFFTLVYCARYSEGGKSTLYETGATLTAIKKALQGWDPGKEFVVSPFAESNSPPIEYNDGYAFYPISFTTTVCVNAN</sequence>
<organism evidence="1 2">
    <name type="scientific">Vitreoscilla massiliensis</name>
    <dbReference type="NCBI Taxonomy" id="1689272"/>
    <lineage>
        <taxon>Bacteria</taxon>
        <taxon>Pseudomonadati</taxon>
        <taxon>Pseudomonadota</taxon>
        <taxon>Betaproteobacteria</taxon>
        <taxon>Neisseriales</taxon>
        <taxon>Neisseriaceae</taxon>
        <taxon>Vitreoscilla</taxon>
    </lineage>
</organism>
<dbReference type="InterPro" id="IPR056912">
    <property type="entry name" value="Phage_JBD30_tail_term-like"/>
</dbReference>
<dbReference type="Gene3D" id="3.30.2000.10">
    <property type="entry name" value="Phage tail protein-like"/>
    <property type="match status" value="1"/>
</dbReference>
<reference evidence="1 2" key="1">
    <citation type="journal article" date="2022" name="Res Sq">
        <title>Evolution of multicellular longitudinally dividing oral cavity symbionts (Neisseriaceae).</title>
        <authorList>
            <person name="Nyongesa S."/>
            <person name="Weber P."/>
            <person name="Bernet E."/>
            <person name="Pullido F."/>
            <person name="Nieckarz M."/>
            <person name="Delaby M."/>
            <person name="Nieves C."/>
            <person name="Viehboeck T."/>
            <person name="Krause N."/>
            <person name="Rivera-Millot A."/>
            <person name="Nakamura A."/>
            <person name="Vischer N."/>
            <person name="VanNieuwenhze M."/>
            <person name="Brun Y."/>
            <person name="Cava F."/>
            <person name="Bulgheresi S."/>
            <person name="Veyrier F."/>
        </authorList>
    </citation>
    <scope>NUCLEOTIDE SEQUENCE [LARGE SCALE GENOMIC DNA]</scope>
    <source>
        <strain evidence="1 2">SN4</strain>
    </source>
</reference>
<dbReference type="EMBL" id="CP091511">
    <property type="protein sequence ID" value="UOO89593.1"/>
    <property type="molecule type" value="Genomic_DNA"/>
</dbReference>
<proteinExistence type="predicted"/>
<gene>
    <name evidence="1" type="ORF">LVJ82_01005</name>
</gene>
<protein>
    <submittedName>
        <fullName evidence="1">Uncharacterized protein</fullName>
    </submittedName>
</protein>
<dbReference type="Pfam" id="PF23840">
    <property type="entry name" value="Phage_tail_terminator"/>
    <property type="match status" value="1"/>
</dbReference>
<dbReference type="Proteomes" id="UP000832011">
    <property type="component" value="Chromosome"/>
</dbReference>
<keyword evidence="2" id="KW-1185">Reference proteome</keyword>
<accession>A0ABY4E2N1</accession>
<name>A0ABY4E2N1_9NEIS</name>
<dbReference type="RefSeq" id="WP_058305491.1">
    <property type="nucleotide sequence ID" value="NZ_CABKVG010000007.1"/>
</dbReference>
<evidence type="ECO:0000313" key="2">
    <source>
        <dbReference type="Proteomes" id="UP000832011"/>
    </source>
</evidence>